<dbReference type="EMBL" id="BART01035538">
    <property type="protein sequence ID" value="GAH15417.1"/>
    <property type="molecule type" value="Genomic_DNA"/>
</dbReference>
<protein>
    <submittedName>
        <fullName evidence="1">Uncharacterized protein</fullName>
    </submittedName>
</protein>
<name>X1D5C5_9ZZZZ</name>
<accession>X1D5C5</accession>
<sequence length="74" mass="8252">MRSKGLRDRKGELFAYLEGDLLFTLDGEATGRLQGSYIVDMAGNRIWRIYDDGVYSLDSLEAIGYFGPNAPNDS</sequence>
<organism evidence="1">
    <name type="scientific">marine sediment metagenome</name>
    <dbReference type="NCBI Taxonomy" id="412755"/>
    <lineage>
        <taxon>unclassified sequences</taxon>
        <taxon>metagenomes</taxon>
        <taxon>ecological metagenomes</taxon>
    </lineage>
</organism>
<dbReference type="AlphaFoldDB" id="X1D5C5"/>
<evidence type="ECO:0000313" key="1">
    <source>
        <dbReference type="EMBL" id="GAH15417.1"/>
    </source>
</evidence>
<gene>
    <name evidence="1" type="ORF">S01H4_60309</name>
</gene>
<comment type="caution">
    <text evidence="1">The sequence shown here is derived from an EMBL/GenBank/DDBJ whole genome shotgun (WGS) entry which is preliminary data.</text>
</comment>
<reference evidence="1" key="1">
    <citation type="journal article" date="2014" name="Front. Microbiol.">
        <title>High frequency of phylogenetically diverse reductive dehalogenase-homologous genes in deep subseafloor sedimentary metagenomes.</title>
        <authorList>
            <person name="Kawai M."/>
            <person name="Futagami T."/>
            <person name="Toyoda A."/>
            <person name="Takaki Y."/>
            <person name="Nishi S."/>
            <person name="Hori S."/>
            <person name="Arai W."/>
            <person name="Tsubouchi T."/>
            <person name="Morono Y."/>
            <person name="Uchiyama I."/>
            <person name="Ito T."/>
            <person name="Fujiyama A."/>
            <person name="Inagaki F."/>
            <person name="Takami H."/>
        </authorList>
    </citation>
    <scope>NUCLEOTIDE SEQUENCE</scope>
    <source>
        <strain evidence="1">Expedition CK06-06</strain>
    </source>
</reference>
<proteinExistence type="predicted"/>